<dbReference type="PANTHER" id="PTHR43022">
    <property type="entry name" value="PROTEIN SMF"/>
    <property type="match status" value="1"/>
</dbReference>
<dbReference type="PANTHER" id="PTHR43022:SF1">
    <property type="entry name" value="PROTEIN SMF"/>
    <property type="match status" value="1"/>
</dbReference>
<reference evidence="3" key="1">
    <citation type="submission" date="2019-10" db="EMBL/GenBank/DDBJ databases">
        <authorList>
            <person name="Ross D.E."/>
            <person name="Gulliver D."/>
        </authorList>
    </citation>
    <scope>NUCLEOTIDE SEQUENCE</scope>
    <source>
        <strain evidence="3">DER-2019</strain>
    </source>
</reference>
<dbReference type="EMBL" id="WJBD01000013">
    <property type="protein sequence ID" value="MBC3888936.1"/>
    <property type="molecule type" value="Genomic_DNA"/>
</dbReference>
<comment type="caution">
    <text evidence="3">The sequence shown here is derived from an EMBL/GenBank/DDBJ whole genome shotgun (WGS) entry which is preliminary data.</text>
</comment>
<protein>
    <submittedName>
        <fullName evidence="3">DNA-protecting protein DprA</fullName>
    </submittedName>
</protein>
<evidence type="ECO:0000259" key="2">
    <source>
        <dbReference type="Pfam" id="PF02481"/>
    </source>
</evidence>
<name>A0A923KXY4_9FIRM</name>
<reference evidence="3" key="2">
    <citation type="submission" date="2020-10" db="EMBL/GenBank/DDBJ databases">
        <title>Comparative genomics of the Acetobacterium genus.</title>
        <authorList>
            <person name="Marshall C."/>
            <person name="May H."/>
            <person name="Norman S."/>
        </authorList>
    </citation>
    <scope>NUCLEOTIDE SEQUENCE</scope>
    <source>
        <strain evidence="3">DER-2019</strain>
    </source>
</reference>
<dbReference type="RefSeq" id="WP_148567204.1">
    <property type="nucleotide sequence ID" value="NZ_RXYA01000008.1"/>
</dbReference>
<dbReference type="OrthoDB" id="9785707at2"/>
<evidence type="ECO:0000313" key="3">
    <source>
        <dbReference type="EMBL" id="MBC3888936.1"/>
    </source>
</evidence>
<comment type="similarity">
    <text evidence="1">Belongs to the DprA/Smf family.</text>
</comment>
<proteinExistence type="inferred from homology"/>
<dbReference type="Gene3D" id="3.40.50.450">
    <property type="match status" value="1"/>
</dbReference>
<evidence type="ECO:0000256" key="1">
    <source>
        <dbReference type="ARBA" id="ARBA00006525"/>
    </source>
</evidence>
<dbReference type="InterPro" id="IPR003488">
    <property type="entry name" value="DprA"/>
</dbReference>
<dbReference type="SUPFAM" id="SSF102405">
    <property type="entry name" value="MCP/YpsA-like"/>
    <property type="match status" value="1"/>
</dbReference>
<dbReference type="AlphaFoldDB" id="A0A923KXY4"/>
<dbReference type="GO" id="GO:0009294">
    <property type="term" value="P:DNA-mediated transformation"/>
    <property type="evidence" value="ECO:0007669"/>
    <property type="project" value="InterPro"/>
</dbReference>
<dbReference type="Pfam" id="PF02481">
    <property type="entry name" value="DNA_processg_A"/>
    <property type="match status" value="1"/>
</dbReference>
<feature type="domain" description="Smf/DprA SLOG" evidence="2">
    <location>
        <begin position="79"/>
        <end position="287"/>
    </location>
</feature>
<keyword evidence="4" id="KW-1185">Reference proteome</keyword>
<dbReference type="NCBIfam" id="TIGR00732">
    <property type="entry name" value="dprA"/>
    <property type="match status" value="1"/>
</dbReference>
<gene>
    <name evidence="3" type="primary">dprA</name>
    <name evidence="3" type="ORF">GH810_11490</name>
</gene>
<evidence type="ECO:0000313" key="4">
    <source>
        <dbReference type="Proteomes" id="UP000616595"/>
    </source>
</evidence>
<sequence length="367" mass="41193">MDEAFYWLWFLGLEKITAKQKKIMLERFVSPQNIFSISRESLEKTNIFKKENLDYLERSKSLEKARHSMNYMEEQGIRMITREDPLFPEMLKSIYMPPAGLFVKGDVTLLNSSIKIGIVGSRNPTVLGKRYAKAFAQSLAAVGITIVSGLAAGIDGQSHWGSIDELGRTIGVLGTGIDICYPFSNQKLFDRMSKEALIITEFNLGEKPLPYHFPQRNRIISGLSQGVLVIEARKKSGSLITVNHALEQGKNVYVIPGDISASQWAGGNQLLKEGAKLVTDPRDILEDYVIVNNHSELKNAKKTMASKEKIMINIAEQTLYNLIRKGYTTIDELVIYSELPVNTINGLLTMMEIEEVIDIKYGNIVLL</sequence>
<accession>A0A923KXY4</accession>
<organism evidence="3 4">
    <name type="scientific">Acetobacterium paludosum</name>
    <dbReference type="NCBI Taxonomy" id="52693"/>
    <lineage>
        <taxon>Bacteria</taxon>
        <taxon>Bacillati</taxon>
        <taxon>Bacillota</taxon>
        <taxon>Clostridia</taxon>
        <taxon>Eubacteriales</taxon>
        <taxon>Eubacteriaceae</taxon>
        <taxon>Acetobacterium</taxon>
    </lineage>
</organism>
<dbReference type="InterPro" id="IPR057666">
    <property type="entry name" value="DrpA_SLOG"/>
</dbReference>
<dbReference type="Proteomes" id="UP000616595">
    <property type="component" value="Unassembled WGS sequence"/>
</dbReference>